<proteinExistence type="inferred from homology"/>
<accession>A0ABV6BZQ4</accession>
<dbReference type="PROSITE" id="PS00061">
    <property type="entry name" value="ADH_SHORT"/>
    <property type="match status" value="1"/>
</dbReference>
<evidence type="ECO:0000256" key="1">
    <source>
        <dbReference type="ARBA" id="ARBA00006484"/>
    </source>
</evidence>
<name>A0ABV6BZQ4_9ACTN</name>
<dbReference type="PANTHER" id="PTHR44196:SF1">
    <property type="entry name" value="DEHYDROGENASE_REDUCTASE SDR FAMILY MEMBER 7B"/>
    <property type="match status" value="1"/>
</dbReference>
<evidence type="ECO:0000256" key="3">
    <source>
        <dbReference type="RuleBase" id="RU000363"/>
    </source>
</evidence>
<dbReference type="PANTHER" id="PTHR44196">
    <property type="entry name" value="DEHYDROGENASE/REDUCTASE SDR FAMILY MEMBER 7B"/>
    <property type="match status" value="1"/>
</dbReference>
<dbReference type="InterPro" id="IPR002347">
    <property type="entry name" value="SDR_fam"/>
</dbReference>
<organism evidence="4 5">
    <name type="scientific">Aciditerrimonas ferrireducens</name>
    <dbReference type="NCBI Taxonomy" id="667306"/>
    <lineage>
        <taxon>Bacteria</taxon>
        <taxon>Bacillati</taxon>
        <taxon>Actinomycetota</taxon>
        <taxon>Acidimicrobiia</taxon>
        <taxon>Acidimicrobiales</taxon>
        <taxon>Acidimicrobiaceae</taxon>
        <taxon>Aciditerrimonas</taxon>
    </lineage>
</organism>
<dbReference type="PRINTS" id="PR00081">
    <property type="entry name" value="GDHRDH"/>
</dbReference>
<dbReference type="Pfam" id="PF00106">
    <property type="entry name" value="adh_short"/>
    <property type="match status" value="1"/>
</dbReference>
<dbReference type="GO" id="GO:0016491">
    <property type="term" value="F:oxidoreductase activity"/>
    <property type="evidence" value="ECO:0007669"/>
    <property type="project" value="UniProtKB-KW"/>
</dbReference>
<evidence type="ECO:0000313" key="5">
    <source>
        <dbReference type="Proteomes" id="UP001589788"/>
    </source>
</evidence>
<dbReference type="RefSeq" id="WP_377787611.1">
    <property type="nucleotide sequence ID" value="NZ_JBHLYQ010000009.1"/>
</dbReference>
<dbReference type="InterPro" id="IPR036291">
    <property type="entry name" value="NAD(P)-bd_dom_sf"/>
</dbReference>
<keyword evidence="2 4" id="KW-0560">Oxidoreductase</keyword>
<dbReference type="InterPro" id="IPR020904">
    <property type="entry name" value="Sc_DH/Rdtase_CS"/>
</dbReference>
<evidence type="ECO:0000256" key="2">
    <source>
        <dbReference type="ARBA" id="ARBA00023002"/>
    </source>
</evidence>
<dbReference type="Gene3D" id="3.40.50.720">
    <property type="entry name" value="NAD(P)-binding Rossmann-like Domain"/>
    <property type="match status" value="1"/>
</dbReference>
<keyword evidence="5" id="KW-1185">Reference proteome</keyword>
<dbReference type="PRINTS" id="PR00080">
    <property type="entry name" value="SDRFAMILY"/>
</dbReference>
<dbReference type="EMBL" id="JBHLYQ010000009">
    <property type="protein sequence ID" value="MFC0080916.1"/>
    <property type="molecule type" value="Genomic_DNA"/>
</dbReference>
<comment type="caution">
    <text evidence="4">The sequence shown here is derived from an EMBL/GenBank/DDBJ whole genome shotgun (WGS) entry which is preliminary data.</text>
</comment>
<dbReference type="EC" id="1.-.-.-" evidence="4"/>
<protein>
    <submittedName>
        <fullName evidence="4">SDR family oxidoreductase</fullName>
        <ecNumber evidence="4">1.-.-.-</ecNumber>
    </submittedName>
</protein>
<gene>
    <name evidence="4" type="ORF">ACFFRE_01930</name>
</gene>
<sequence>MARTPADPFLGATAIVTGGASGIGKALTAALLERGAAVTVADIDEAALEQVDRELGPGAGERLSTRRLDVTDLGAFEQLVEEVAEERVHLDYLFNNAGIAVAGDAARLTPAHWDRVLAVNLKGVVNGVLAAYPRMVRQGAGHLVNTASLAGLVPSPTLTPYAMTKHAVVGLSVSLRAEAAAYGVKVTAVCPGFVDTPLLDRVNPGLPSVGGRQPGRDLLRRLPGGLYTTDRLATDVLAGVARNRPLVVAPASARAAWWAWRATPRGWLGAAALGTRRVLRELAG</sequence>
<dbReference type="SUPFAM" id="SSF51735">
    <property type="entry name" value="NAD(P)-binding Rossmann-fold domains"/>
    <property type="match status" value="1"/>
</dbReference>
<dbReference type="CDD" id="cd05233">
    <property type="entry name" value="SDR_c"/>
    <property type="match status" value="1"/>
</dbReference>
<dbReference type="Proteomes" id="UP001589788">
    <property type="component" value="Unassembled WGS sequence"/>
</dbReference>
<evidence type="ECO:0000313" key="4">
    <source>
        <dbReference type="EMBL" id="MFC0080916.1"/>
    </source>
</evidence>
<reference evidence="4 5" key="1">
    <citation type="submission" date="2024-09" db="EMBL/GenBank/DDBJ databases">
        <authorList>
            <person name="Sun Q."/>
            <person name="Mori K."/>
        </authorList>
    </citation>
    <scope>NUCLEOTIDE SEQUENCE [LARGE SCALE GENOMIC DNA]</scope>
    <source>
        <strain evidence="4 5">JCM 15389</strain>
    </source>
</reference>
<comment type="similarity">
    <text evidence="1 3">Belongs to the short-chain dehydrogenases/reductases (SDR) family.</text>
</comment>